<sequence>MTGTSFNSEKMYTYLRGLATGAGMKQTLKAMSFARDKHSGQLRKSGEPYIVHPLMMACNAVSIGIRDDTVIATILLHDVCEDCGVSLSELPVDDRVRNAVDLMTFRVMDGETKEIAKNRYYNMLLQSREATLTKLLDRCHNVSSMAGTFSEEKLKSYIEETRVHVLPMLRKAKRMYPEDADILFVLKYHIVSVVDSIDATIQLFENARAEDRA</sequence>
<reference evidence="2" key="2">
    <citation type="journal article" date="2021" name="PeerJ">
        <title>Extensive microbial diversity within the chicken gut microbiome revealed by metagenomics and culture.</title>
        <authorList>
            <person name="Gilroy R."/>
            <person name="Ravi A."/>
            <person name="Getino M."/>
            <person name="Pursley I."/>
            <person name="Horton D.L."/>
            <person name="Alikhan N.F."/>
            <person name="Baker D."/>
            <person name="Gharbi K."/>
            <person name="Hall N."/>
            <person name="Watson M."/>
            <person name="Adriaenssens E.M."/>
            <person name="Foster-Nyarko E."/>
            <person name="Jarju S."/>
            <person name="Secka A."/>
            <person name="Antonio M."/>
            <person name="Oren A."/>
            <person name="Chaudhuri R.R."/>
            <person name="La Ragione R."/>
            <person name="Hildebrand F."/>
            <person name="Pallen M.J."/>
        </authorList>
    </citation>
    <scope>NUCLEOTIDE SEQUENCE</scope>
    <source>
        <strain evidence="2">ChiHecec3B27-6122</strain>
    </source>
</reference>
<dbReference type="Gene3D" id="1.10.3210.10">
    <property type="entry name" value="Hypothetical protein af1432"/>
    <property type="match status" value="1"/>
</dbReference>
<name>A0A9D1G5N5_9FIRM</name>
<dbReference type="Proteomes" id="UP000886876">
    <property type="component" value="Unassembled WGS sequence"/>
</dbReference>
<dbReference type="SMART" id="SM00471">
    <property type="entry name" value="HDc"/>
    <property type="match status" value="1"/>
</dbReference>
<evidence type="ECO:0000313" key="3">
    <source>
        <dbReference type="Proteomes" id="UP000886876"/>
    </source>
</evidence>
<dbReference type="AlphaFoldDB" id="A0A9D1G5N5"/>
<dbReference type="GO" id="GO:0008893">
    <property type="term" value="F:guanosine-3',5'-bis(diphosphate) 3'-diphosphatase activity"/>
    <property type="evidence" value="ECO:0007669"/>
    <property type="project" value="TreeGrafter"/>
</dbReference>
<dbReference type="InterPro" id="IPR003607">
    <property type="entry name" value="HD/PDEase_dom"/>
</dbReference>
<dbReference type="Pfam" id="PF13328">
    <property type="entry name" value="HD_4"/>
    <property type="match status" value="1"/>
</dbReference>
<feature type="domain" description="HD/PDEase" evidence="1">
    <location>
        <begin position="45"/>
        <end position="151"/>
    </location>
</feature>
<proteinExistence type="predicted"/>
<dbReference type="EMBL" id="DVJS01000214">
    <property type="protein sequence ID" value="HIS98027.1"/>
    <property type="molecule type" value="Genomic_DNA"/>
</dbReference>
<protein>
    <submittedName>
        <fullName evidence="2">HD domain-containing protein</fullName>
    </submittedName>
</protein>
<organism evidence="2 3">
    <name type="scientific">Candidatus Scatomorpha pullistercoris</name>
    <dbReference type="NCBI Taxonomy" id="2840929"/>
    <lineage>
        <taxon>Bacteria</taxon>
        <taxon>Bacillati</taxon>
        <taxon>Bacillota</taxon>
        <taxon>Clostridia</taxon>
        <taxon>Eubacteriales</taxon>
        <taxon>Candidatus Scatomorpha</taxon>
    </lineage>
</organism>
<evidence type="ECO:0000259" key="1">
    <source>
        <dbReference type="SMART" id="SM00471"/>
    </source>
</evidence>
<reference evidence="2" key="1">
    <citation type="submission" date="2020-10" db="EMBL/GenBank/DDBJ databases">
        <authorList>
            <person name="Gilroy R."/>
        </authorList>
    </citation>
    <scope>NUCLEOTIDE SEQUENCE</scope>
    <source>
        <strain evidence="2">ChiHecec3B27-6122</strain>
    </source>
</reference>
<dbReference type="PANTHER" id="PTHR46246">
    <property type="entry name" value="GUANOSINE-3',5'-BIS(DIPHOSPHATE) 3'-PYROPHOSPHOHYDROLASE MESH1"/>
    <property type="match status" value="1"/>
</dbReference>
<accession>A0A9D1G5N5</accession>
<gene>
    <name evidence="2" type="ORF">IAD42_08635</name>
</gene>
<dbReference type="InterPro" id="IPR052194">
    <property type="entry name" value="MESH1"/>
</dbReference>
<comment type="caution">
    <text evidence="2">The sequence shown here is derived from an EMBL/GenBank/DDBJ whole genome shotgun (WGS) entry which is preliminary data.</text>
</comment>
<dbReference type="PANTHER" id="PTHR46246:SF1">
    <property type="entry name" value="GUANOSINE-3',5'-BIS(DIPHOSPHATE) 3'-PYROPHOSPHOHYDROLASE MESH1"/>
    <property type="match status" value="1"/>
</dbReference>
<evidence type="ECO:0000313" key="2">
    <source>
        <dbReference type="EMBL" id="HIS98027.1"/>
    </source>
</evidence>
<dbReference type="SUPFAM" id="SSF109604">
    <property type="entry name" value="HD-domain/PDEase-like"/>
    <property type="match status" value="1"/>
</dbReference>